<dbReference type="Proteomes" id="UP000324800">
    <property type="component" value="Unassembled WGS sequence"/>
</dbReference>
<sequence>MRGVKCFENIPPAATKKLQSKQPEQSGGEELESDAEAIIIKIAARVAEMIKKQNAIELQNALKVENERISALRVHITSSSIQPAAQAQGHQVNQNKVAFYNKIFPIAKKDSSEKRKSQIVLFQTKLELIKMKEAFDILIESSMIKLLADIVQVEKGSFNPLKNRNYSQKIRGKIKVHDSDKDIVDGVTSSKEVLSDDSRQKIEEKEQVNLLER</sequence>
<dbReference type="AlphaFoldDB" id="A0A5J4TA27"/>
<evidence type="ECO:0000313" key="2">
    <source>
        <dbReference type="Proteomes" id="UP000324800"/>
    </source>
</evidence>
<comment type="caution">
    <text evidence="1">The sequence shown here is derived from an EMBL/GenBank/DDBJ whole genome shotgun (WGS) entry which is preliminary data.</text>
</comment>
<gene>
    <name evidence="1" type="ORF">EZS28_049434</name>
</gene>
<reference evidence="1 2" key="1">
    <citation type="submission" date="2019-03" db="EMBL/GenBank/DDBJ databases">
        <title>Single cell metagenomics reveals metabolic interactions within the superorganism composed of flagellate Streblomastix strix and complex community of Bacteroidetes bacteria on its surface.</title>
        <authorList>
            <person name="Treitli S.C."/>
            <person name="Kolisko M."/>
            <person name="Husnik F."/>
            <person name="Keeling P."/>
            <person name="Hampl V."/>
        </authorList>
    </citation>
    <scope>NUCLEOTIDE SEQUENCE [LARGE SCALE GENOMIC DNA]</scope>
    <source>
        <strain evidence="1">ST1C</strain>
    </source>
</reference>
<name>A0A5J4TA27_9EUKA</name>
<dbReference type="EMBL" id="SNRW01035277">
    <property type="protein sequence ID" value="KAA6355039.1"/>
    <property type="molecule type" value="Genomic_DNA"/>
</dbReference>
<accession>A0A5J4TA27</accession>
<feature type="non-terminal residue" evidence="1">
    <location>
        <position position="213"/>
    </location>
</feature>
<protein>
    <submittedName>
        <fullName evidence="1">Uncharacterized protein</fullName>
    </submittedName>
</protein>
<proteinExistence type="predicted"/>
<organism evidence="1 2">
    <name type="scientific">Streblomastix strix</name>
    <dbReference type="NCBI Taxonomy" id="222440"/>
    <lineage>
        <taxon>Eukaryota</taxon>
        <taxon>Metamonada</taxon>
        <taxon>Preaxostyla</taxon>
        <taxon>Oxymonadida</taxon>
        <taxon>Streblomastigidae</taxon>
        <taxon>Streblomastix</taxon>
    </lineage>
</organism>
<evidence type="ECO:0000313" key="1">
    <source>
        <dbReference type="EMBL" id="KAA6355039.1"/>
    </source>
</evidence>